<gene>
    <name evidence="2" type="ORF">H634G_11384</name>
</gene>
<organism evidence="2 3">
    <name type="scientific">Metarhizium anisopliae BRIP 53293</name>
    <dbReference type="NCBI Taxonomy" id="1291518"/>
    <lineage>
        <taxon>Eukaryota</taxon>
        <taxon>Fungi</taxon>
        <taxon>Dikarya</taxon>
        <taxon>Ascomycota</taxon>
        <taxon>Pezizomycotina</taxon>
        <taxon>Sordariomycetes</taxon>
        <taxon>Hypocreomycetidae</taxon>
        <taxon>Hypocreales</taxon>
        <taxon>Clavicipitaceae</taxon>
        <taxon>Metarhizium</taxon>
    </lineage>
</organism>
<evidence type="ECO:0000313" key="2">
    <source>
        <dbReference type="EMBL" id="KJK73404.1"/>
    </source>
</evidence>
<dbReference type="Proteomes" id="UP000054544">
    <property type="component" value="Unassembled WGS sequence"/>
</dbReference>
<evidence type="ECO:0000313" key="3">
    <source>
        <dbReference type="Proteomes" id="UP000054544"/>
    </source>
</evidence>
<dbReference type="Pfam" id="PF20150">
    <property type="entry name" value="2EXR"/>
    <property type="match status" value="1"/>
</dbReference>
<keyword evidence="3" id="KW-1185">Reference proteome</keyword>
<reference evidence="3" key="1">
    <citation type="journal article" date="2014" name="BMC Genomics">
        <title>The genome sequence of the biocontrol fungus Metarhizium anisopliae and comparative genomics of Metarhizium species.</title>
        <authorList>
            <person name="Pattemore J.A."/>
            <person name="Hane J.K."/>
            <person name="Williams A.H."/>
            <person name="Wilson B.A."/>
            <person name="Stodart B.J."/>
            <person name="Ash G.J."/>
        </authorList>
    </citation>
    <scope>NUCLEOTIDE SEQUENCE [LARGE SCALE GENOMIC DNA]</scope>
    <source>
        <strain evidence="3">BRIP 53293</strain>
    </source>
</reference>
<dbReference type="EMBL" id="KE384866">
    <property type="protein sequence ID" value="KJK73404.1"/>
    <property type="molecule type" value="Genomic_DNA"/>
</dbReference>
<dbReference type="AlphaFoldDB" id="A0A0D9NHE6"/>
<dbReference type="PANTHER" id="PTHR35910">
    <property type="entry name" value="2EXR DOMAIN-CONTAINING PROTEIN"/>
    <property type="match status" value="1"/>
</dbReference>
<dbReference type="InterPro" id="IPR045518">
    <property type="entry name" value="2EXR"/>
</dbReference>
<evidence type="ECO:0000259" key="1">
    <source>
        <dbReference type="Pfam" id="PF20150"/>
    </source>
</evidence>
<accession>A0A0D9NHE6</accession>
<name>A0A0D9NHE6_METAN</name>
<dbReference type="PANTHER" id="PTHR35910:SF1">
    <property type="entry name" value="2EXR DOMAIN-CONTAINING PROTEIN"/>
    <property type="match status" value="1"/>
</dbReference>
<proteinExistence type="predicted"/>
<feature type="domain" description="2EXR" evidence="1">
    <location>
        <begin position="80"/>
        <end position="160"/>
    </location>
</feature>
<protein>
    <recommendedName>
        <fullName evidence="1">2EXR domain-containing protein</fullName>
    </recommendedName>
</protein>
<sequence>MLFNSYHKALRPEEISGALRLQQASQQAFCRDHSSKFAAWALKTRFLLFAIPFAVIDRHHGYNLATPCCAYIVYGWMGTFFAFQLLPTELRIAIWEFCAPPRRVLQKDNRSGRWHVLPSDTATPPLLHACHESRGVWIKRYHAVHDRISDFPFVSYDHDIFLVPSLPLQRDYFDEFDVSRIANIGWTYNFLRSGSALTACQQILPSLQCFSIVVTGTCCRPNQLIWLPMKRKRAASAVHVAYLIYQPQLARLAI</sequence>